<dbReference type="OrthoDB" id="5085581at2759"/>
<name>A0A8H4KNI8_9HYPO</name>
<feature type="compositionally biased region" description="Basic and acidic residues" evidence="1">
    <location>
        <begin position="1"/>
        <end position="11"/>
    </location>
</feature>
<feature type="region of interest" description="Disordered" evidence="1">
    <location>
        <begin position="1"/>
        <end position="28"/>
    </location>
</feature>
<reference evidence="2" key="1">
    <citation type="submission" date="2020-01" db="EMBL/GenBank/DDBJ databases">
        <title>Identification and distribution of gene clusters putatively required for synthesis of sphingolipid metabolism inhibitors in phylogenetically diverse species of the filamentous fungus Fusarium.</title>
        <authorList>
            <person name="Kim H.-S."/>
            <person name="Busman M."/>
            <person name="Brown D.W."/>
            <person name="Divon H."/>
            <person name="Uhlig S."/>
            <person name="Proctor R.H."/>
        </authorList>
    </citation>
    <scope>NUCLEOTIDE SEQUENCE</scope>
    <source>
        <strain evidence="2">NRRL 53441</strain>
    </source>
</reference>
<protein>
    <submittedName>
        <fullName evidence="2">Uncharacterized protein</fullName>
    </submittedName>
</protein>
<accession>A0A8H4KNI8</accession>
<organism evidence="2 3">
    <name type="scientific">Fusarium austroafricanum</name>
    <dbReference type="NCBI Taxonomy" id="2364996"/>
    <lineage>
        <taxon>Eukaryota</taxon>
        <taxon>Fungi</taxon>
        <taxon>Dikarya</taxon>
        <taxon>Ascomycota</taxon>
        <taxon>Pezizomycotina</taxon>
        <taxon>Sordariomycetes</taxon>
        <taxon>Hypocreomycetidae</taxon>
        <taxon>Hypocreales</taxon>
        <taxon>Nectriaceae</taxon>
        <taxon>Fusarium</taxon>
        <taxon>Fusarium concolor species complex</taxon>
    </lineage>
</organism>
<dbReference type="Proteomes" id="UP000605986">
    <property type="component" value="Unassembled WGS sequence"/>
</dbReference>
<sequence>MANRTAPKDSANETPVTETDAHDASMEPYPARITAKDWERANACWLDKLLELESTKDKIGPIMDREVTTQTFPLISQNRRNLLRVWARAEQYPLDSTLFETPIETAVEVPRETSRRIFQTETDMAKRSTWVIQTAALSLPKSQGQTARLIKWHVDRLVDQKMDNRTLMSDGTLSLPGYVEMILCLKTHMGMGEDEIETWMELARGINQTAKEAAHSHHWAHSVEYEWSLLVSRARQRGGLLLETAIDYHRSPSNPNYMKKRDPWYREKLFKKQY</sequence>
<evidence type="ECO:0000313" key="3">
    <source>
        <dbReference type="Proteomes" id="UP000605986"/>
    </source>
</evidence>
<keyword evidence="3" id="KW-1185">Reference proteome</keyword>
<dbReference type="EMBL" id="JAADJG010000182">
    <property type="protein sequence ID" value="KAF4452589.1"/>
    <property type="molecule type" value="Genomic_DNA"/>
</dbReference>
<dbReference type="AlphaFoldDB" id="A0A8H4KNI8"/>
<evidence type="ECO:0000313" key="2">
    <source>
        <dbReference type="EMBL" id="KAF4452589.1"/>
    </source>
</evidence>
<evidence type="ECO:0000256" key="1">
    <source>
        <dbReference type="SAM" id="MobiDB-lite"/>
    </source>
</evidence>
<proteinExistence type="predicted"/>
<comment type="caution">
    <text evidence="2">The sequence shown here is derived from an EMBL/GenBank/DDBJ whole genome shotgun (WGS) entry which is preliminary data.</text>
</comment>
<gene>
    <name evidence="2" type="ORF">F53441_4608</name>
</gene>